<sequence length="68" mass="6919">MASSIKIKAARSPGHANTEDAACNVAPPLYLCHLGWLSRDDADTAAAAAPLMSSPTVLSTGHRGNTSA</sequence>
<accession>A0A1B7XW25</accession>
<reference evidence="2" key="1">
    <citation type="journal article" date="2017" name="BMC Genomics">
        <title>Gapless genome assembly of Colletotrichum higginsianum reveals chromosome structure and association of transposable elements with secondary metabolite gene clusters.</title>
        <authorList>
            <person name="Dallery J.-F."/>
            <person name="Lapalu N."/>
            <person name="Zampounis A."/>
            <person name="Pigne S."/>
            <person name="Luyten I."/>
            <person name="Amselem J."/>
            <person name="Wittenberg A.H.J."/>
            <person name="Zhou S."/>
            <person name="de Queiroz M.V."/>
            <person name="Robin G.P."/>
            <person name="Auger A."/>
            <person name="Hainaut M."/>
            <person name="Henrissat B."/>
            <person name="Kim K.-T."/>
            <person name="Lee Y.-H."/>
            <person name="Lespinet O."/>
            <person name="Schwartz D.C."/>
            <person name="Thon M.R."/>
            <person name="O'Connell R.J."/>
        </authorList>
    </citation>
    <scope>NUCLEOTIDE SEQUENCE [LARGE SCALE GENOMIC DNA]</scope>
    <source>
        <strain evidence="2">IMI 349063</strain>
    </source>
</reference>
<comment type="caution">
    <text evidence="1">The sequence shown here is derived from an EMBL/GenBank/DDBJ whole genome shotgun (WGS) entry which is preliminary data.</text>
</comment>
<dbReference type="AlphaFoldDB" id="A0A1B7XW25"/>
<proteinExistence type="predicted"/>
<dbReference type="Proteomes" id="UP000092177">
    <property type="component" value="Chromosome 9"/>
</dbReference>
<dbReference type="EMBL" id="LTAN01000009">
    <property type="protein sequence ID" value="OBR03992.1"/>
    <property type="molecule type" value="Genomic_DNA"/>
</dbReference>
<organism evidence="1 2">
    <name type="scientific">Colletotrichum higginsianum (strain IMI 349063)</name>
    <name type="common">Crucifer anthracnose fungus</name>
    <dbReference type="NCBI Taxonomy" id="759273"/>
    <lineage>
        <taxon>Eukaryota</taxon>
        <taxon>Fungi</taxon>
        <taxon>Dikarya</taxon>
        <taxon>Ascomycota</taxon>
        <taxon>Pezizomycotina</taxon>
        <taxon>Sordariomycetes</taxon>
        <taxon>Hypocreomycetidae</taxon>
        <taxon>Glomerellales</taxon>
        <taxon>Glomerellaceae</taxon>
        <taxon>Colletotrichum</taxon>
        <taxon>Colletotrichum destructivum species complex</taxon>
    </lineage>
</organism>
<dbReference type="VEuPathDB" id="FungiDB:CH63R_13119"/>
<evidence type="ECO:0000313" key="1">
    <source>
        <dbReference type="EMBL" id="OBR03992.1"/>
    </source>
</evidence>
<evidence type="ECO:0000313" key="2">
    <source>
        <dbReference type="Proteomes" id="UP000092177"/>
    </source>
</evidence>
<protein>
    <submittedName>
        <fullName evidence="1">Uncharacterized protein</fullName>
    </submittedName>
</protein>
<dbReference type="RefSeq" id="XP_018152510.1">
    <property type="nucleotide sequence ID" value="XM_018308093.1"/>
</dbReference>
<dbReference type="GeneID" id="28872200"/>
<gene>
    <name evidence="1" type="ORF">CH63R_13119</name>
</gene>
<name>A0A1B7XW25_COLHI</name>
<keyword evidence="2" id="KW-1185">Reference proteome</keyword>
<dbReference type="KEGG" id="chig:CH63R_13119"/>